<keyword evidence="9" id="KW-0458">Lysosome</keyword>
<evidence type="ECO:0000256" key="3">
    <source>
        <dbReference type="ARBA" id="ARBA00007513"/>
    </source>
</evidence>
<evidence type="ECO:0000256" key="6">
    <source>
        <dbReference type="ARBA" id="ARBA00022723"/>
    </source>
</evidence>
<evidence type="ECO:0000256" key="12">
    <source>
        <dbReference type="PIRSR" id="PIRSR601519-1"/>
    </source>
</evidence>
<comment type="subcellular location">
    <subcellularLocation>
        <location evidence="2">Cytoplasmic vesicle</location>
        <location evidence="2">Autophagosome</location>
    </subcellularLocation>
    <subcellularLocation>
        <location evidence="1">Lysosome</location>
    </subcellularLocation>
</comment>
<feature type="binding site" evidence="12">
    <location>
        <position position="65"/>
    </location>
    <ligand>
        <name>Fe cation</name>
        <dbReference type="ChEBI" id="CHEBI:24875"/>
        <label>1</label>
    </ligand>
</feature>
<dbReference type="GO" id="GO:0006879">
    <property type="term" value="P:intracellular iron ion homeostasis"/>
    <property type="evidence" value="ECO:0007669"/>
    <property type="project" value="UniProtKB-KW"/>
</dbReference>
<feature type="binding site" evidence="12">
    <location>
        <position position="27"/>
    </location>
    <ligand>
        <name>Fe cation</name>
        <dbReference type="ChEBI" id="CHEBI:24875"/>
        <label>1</label>
    </ligand>
</feature>
<evidence type="ECO:0000313" key="15">
    <source>
        <dbReference type="EMBL" id="ELW72811.1"/>
    </source>
</evidence>
<dbReference type="PANTHER" id="PTHR11431:SF37">
    <property type="entry name" value="FERRITIN HEAVY CHAIN"/>
    <property type="match status" value="1"/>
</dbReference>
<dbReference type="InParanoid" id="L9LCY6"/>
<dbReference type="Gene3D" id="1.20.1260.10">
    <property type="match status" value="1"/>
</dbReference>
<comment type="function">
    <text evidence="13">Stores iron in a soluble, non-toxic, readily available form. Important for iron homeostasis. Iron is taken up in the ferrous form and deposited as ferric hydroxides after oxidation.</text>
</comment>
<dbReference type="InterPro" id="IPR009040">
    <property type="entry name" value="Ferritin-like_diiron"/>
</dbReference>
<reference evidence="16" key="1">
    <citation type="submission" date="2012-07" db="EMBL/GenBank/DDBJ databases">
        <title>Genome of the Chinese tree shrew, a rising model animal genetically related to primates.</title>
        <authorList>
            <person name="Zhang G."/>
            <person name="Fan Y."/>
            <person name="Yao Y."/>
            <person name="Huang Z."/>
        </authorList>
    </citation>
    <scope>NUCLEOTIDE SEQUENCE [LARGE SCALE GENOMIC DNA]</scope>
</reference>
<name>L9LCY6_TUPCH</name>
<feature type="domain" description="Ferritin-like diiron" evidence="14">
    <location>
        <begin position="10"/>
        <end position="122"/>
    </location>
</feature>
<evidence type="ECO:0000256" key="9">
    <source>
        <dbReference type="ARBA" id="ARBA00023228"/>
    </source>
</evidence>
<dbReference type="GO" id="GO:0005764">
    <property type="term" value="C:lysosome"/>
    <property type="evidence" value="ECO:0007669"/>
    <property type="project" value="UniProtKB-SubCell"/>
</dbReference>
<evidence type="ECO:0000256" key="11">
    <source>
        <dbReference type="ARBA" id="ARBA00047990"/>
    </source>
</evidence>
<reference evidence="16" key="2">
    <citation type="journal article" date="2013" name="Nat. Commun.">
        <title>Genome of the Chinese tree shrew.</title>
        <authorList>
            <person name="Fan Y."/>
            <person name="Huang Z.Y."/>
            <person name="Cao C.C."/>
            <person name="Chen C.S."/>
            <person name="Chen Y.X."/>
            <person name="Fan D.D."/>
            <person name="He J."/>
            <person name="Hou H.L."/>
            <person name="Hu L."/>
            <person name="Hu X.T."/>
            <person name="Jiang X.T."/>
            <person name="Lai R."/>
            <person name="Lang Y.S."/>
            <person name="Liang B."/>
            <person name="Liao S.G."/>
            <person name="Mu D."/>
            <person name="Ma Y.Y."/>
            <person name="Niu Y.Y."/>
            <person name="Sun X.Q."/>
            <person name="Xia J.Q."/>
            <person name="Xiao J."/>
            <person name="Xiong Z.Q."/>
            <person name="Xu L."/>
            <person name="Yang L."/>
            <person name="Zhang Y."/>
            <person name="Zhao W."/>
            <person name="Zhao X.D."/>
            <person name="Zheng Y.T."/>
            <person name="Zhou J.M."/>
            <person name="Zhu Y.B."/>
            <person name="Zhang G.J."/>
            <person name="Wang J."/>
            <person name="Yao Y.G."/>
        </authorList>
    </citation>
    <scope>NUCLEOTIDE SEQUENCE [LARGE SCALE GENOMIC DNA]</scope>
</reference>
<gene>
    <name evidence="15" type="ORF">TREES_T100004981</name>
</gene>
<dbReference type="EMBL" id="KB320390">
    <property type="protein sequence ID" value="ELW72811.1"/>
    <property type="molecule type" value="Genomic_DNA"/>
</dbReference>
<dbReference type="GO" id="GO:0031410">
    <property type="term" value="C:cytoplasmic vesicle"/>
    <property type="evidence" value="ECO:0007669"/>
    <property type="project" value="UniProtKB-KW"/>
</dbReference>
<dbReference type="SUPFAM" id="SSF47240">
    <property type="entry name" value="Ferritin-like"/>
    <property type="match status" value="1"/>
</dbReference>
<dbReference type="STRING" id="246437.L9LCY6"/>
<keyword evidence="16" id="KW-1185">Reference proteome</keyword>
<protein>
    <recommendedName>
        <fullName evidence="13">Ferritin</fullName>
    </recommendedName>
</protein>
<dbReference type="Proteomes" id="UP000011518">
    <property type="component" value="Unassembled WGS sequence"/>
</dbReference>
<evidence type="ECO:0000256" key="2">
    <source>
        <dbReference type="ARBA" id="ARBA00004419"/>
    </source>
</evidence>
<accession>L9LCY6</accession>
<evidence type="ECO:0000256" key="5">
    <source>
        <dbReference type="ARBA" id="ARBA00022490"/>
    </source>
</evidence>
<dbReference type="InterPro" id="IPR001519">
    <property type="entry name" value="Ferritin"/>
</dbReference>
<comment type="catalytic activity">
    <reaction evidence="11">
        <text>4 Fe(2+) + O2 + 4 H(+) = 4 Fe(3+) + 2 H2O</text>
        <dbReference type="Rhea" id="RHEA:11148"/>
        <dbReference type="ChEBI" id="CHEBI:15377"/>
        <dbReference type="ChEBI" id="CHEBI:15378"/>
        <dbReference type="ChEBI" id="CHEBI:15379"/>
        <dbReference type="ChEBI" id="CHEBI:29033"/>
        <dbReference type="ChEBI" id="CHEBI:29034"/>
        <dbReference type="EC" id="1.16.3.1"/>
    </reaction>
</comment>
<comment type="similarity">
    <text evidence="3 13">Belongs to the ferritin family.</text>
</comment>
<evidence type="ECO:0000313" key="16">
    <source>
        <dbReference type="Proteomes" id="UP000011518"/>
    </source>
</evidence>
<keyword evidence="5" id="KW-0963">Cytoplasm</keyword>
<proteinExistence type="inferred from homology"/>
<dbReference type="GO" id="GO:0004322">
    <property type="term" value="F:ferroxidase activity"/>
    <property type="evidence" value="ECO:0007669"/>
    <property type="project" value="UniProtKB-EC"/>
</dbReference>
<dbReference type="InterPro" id="IPR012347">
    <property type="entry name" value="Ferritin-like"/>
</dbReference>
<evidence type="ECO:0000256" key="13">
    <source>
        <dbReference type="RuleBase" id="RU361145"/>
    </source>
</evidence>
<dbReference type="PROSITE" id="PS50905">
    <property type="entry name" value="FERRITIN_LIKE"/>
    <property type="match status" value="1"/>
</dbReference>
<evidence type="ECO:0000256" key="8">
    <source>
        <dbReference type="ARBA" id="ARBA00023004"/>
    </source>
</evidence>
<evidence type="ECO:0000259" key="14">
    <source>
        <dbReference type="PROSITE" id="PS50905"/>
    </source>
</evidence>
<dbReference type="GO" id="GO:0006826">
    <property type="term" value="P:iron ion transport"/>
    <property type="evidence" value="ECO:0007669"/>
    <property type="project" value="InterPro"/>
</dbReference>
<dbReference type="GO" id="GO:0005776">
    <property type="term" value="C:autophagosome"/>
    <property type="evidence" value="ECO:0007669"/>
    <property type="project" value="UniProtKB-SubCell"/>
</dbReference>
<dbReference type="InterPro" id="IPR008331">
    <property type="entry name" value="Ferritin_DPS_dom"/>
</dbReference>
<feature type="binding site" evidence="12">
    <location>
        <position position="62"/>
    </location>
    <ligand>
        <name>Fe cation</name>
        <dbReference type="ChEBI" id="CHEBI:24875"/>
        <label>1</label>
    </ligand>
</feature>
<dbReference type="InterPro" id="IPR009078">
    <property type="entry name" value="Ferritin-like_SF"/>
</dbReference>
<sequence>MTASAWQVHQSFHQDSEATINRQINLELYASYVYLSTSFYFDGDDVTLKNFAKYLAHLSHEEREHAEKLMKLQNQRGGHIFLQDFKKPDHDNWENWIECNGVCMTLGKKHEAVTTGTAQTHH</sequence>
<evidence type="ECO:0000256" key="7">
    <source>
        <dbReference type="ARBA" id="ARBA00023002"/>
    </source>
</evidence>
<keyword evidence="10" id="KW-0968">Cytoplasmic vesicle</keyword>
<keyword evidence="4 13" id="KW-0409">Iron storage</keyword>
<evidence type="ECO:0000256" key="1">
    <source>
        <dbReference type="ARBA" id="ARBA00004371"/>
    </source>
</evidence>
<keyword evidence="8 12" id="KW-0408">Iron</keyword>
<organism evidence="15 16">
    <name type="scientific">Tupaia chinensis</name>
    <name type="common">Chinese tree shrew</name>
    <name type="synonym">Tupaia belangeri chinensis</name>
    <dbReference type="NCBI Taxonomy" id="246437"/>
    <lineage>
        <taxon>Eukaryota</taxon>
        <taxon>Metazoa</taxon>
        <taxon>Chordata</taxon>
        <taxon>Craniata</taxon>
        <taxon>Vertebrata</taxon>
        <taxon>Euteleostomi</taxon>
        <taxon>Mammalia</taxon>
        <taxon>Eutheria</taxon>
        <taxon>Euarchontoglires</taxon>
        <taxon>Scandentia</taxon>
        <taxon>Tupaiidae</taxon>
        <taxon>Tupaia</taxon>
    </lineage>
</organism>
<keyword evidence="6 12" id="KW-0479">Metal-binding</keyword>
<evidence type="ECO:0000256" key="10">
    <source>
        <dbReference type="ARBA" id="ARBA00023329"/>
    </source>
</evidence>
<evidence type="ECO:0000256" key="4">
    <source>
        <dbReference type="ARBA" id="ARBA00022434"/>
    </source>
</evidence>
<keyword evidence="7" id="KW-0560">Oxidoreductase</keyword>
<dbReference type="PANTHER" id="PTHR11431">
    <property type="entry name" value="FERRITIN"/>
    <property type="match status" value="1"/>
</dbReference>
<dbReference type="AlphaFoldDB" id="L9LCY6"/>
<dbReference type="GO" id="GO:0008199">
    <property type="term" value="F:ferric iron binding"/>
    <property type="evidence" value="ECO:0007669"/>
    <property type="project" value="InterPro"/>
</dbReference>
<dbReference type="GO" id="GO:0008198">
    <property type="term" value="F:ferrous iron binding"/>
    <property type="evidence" value="ECO:0007669"/>
    <property type="project" value="TreeGrafter"/>
</dbReference>
<dbReference type="CDD" id="cd01056">
    <property type="entry name" value="Euk_Ferritin"/>
    <property type="match status" value="1"/>
</dbReference>
<dbReference type="FunFam" id="1.20.1260.10:FF:000024">
    <property type="entry name" value="Ferritin heavy chain"/>
    <property type="match status" value="1"/>
</dbReference>
<dbReference type="Pfam" id="PF00210">
    <property type="entry name" value="Ferritin"/>
    <property type="match status" value="1"/>
</dbReference>